<dbReference type="AlphaFoldDB" id="A0A2M8PCK3"/>
<evidence type="ECO:0000313" key="2">
    <source>
        <dbReference type="Proteomes" id="UP000229681"/>
    </source>
</evidence>
<dbReference type="Proteomes" id="UP000229681">
    <property type="component" value="Unassembled WGS sequence"/>
</dbReference>
<reference evidence="1 2" key="1">
    <citation type="submission" date="2017-11" db="EMBL/GenBank/DDBJ databases">
        <title>Evolution of Phototrophy in the Chloroflexi Phylum Driven by Horizontal Gene Transfer.</title>
        <authorList>
            <person name="Ward L.M."/>
            <person name="Hemp J."/>
            <person name="Shih P.M."/>
            <person name="Mcglynn S.E."/>
            <person name="Fischer W."/>
        </authorList>
    </citation>
    <scope>NUCLEOTIDE SEQUENCE [LARGE SCALE GENOMIC DNA]</scope>
    <source>
        <strain evidence="1">JP3_13</strain>
    </source>
</reference>
<sequence>MIPELRERYNAAFTQARYQALVQDLNRAYRFPMDFHLCETPLFLSAPLMAALLAATDRLAQAVLSPEHLRRSLAAVPPELQHIQTAQPECLQVDFALCYDENGEIVPRLIELQGFPTLYGFQWLLDQKIRQHFEIDPSLYFYVAPHTEESYLRLLHQVIVADQEPQQVALLELYPERQRTRIDFACTEALLGIRTLCLTQVIERGERLFYIDERGRQVPIARFYNRLIFDDLSGEMLSKAQRLSQSTAVSWVSHPHWFFRISKYSLPLLRDPCVPEAHFLCDLDVYPPDLTANYVLKPLFSYSGSGVDLDPTPEKLDAIAPERRAAYLLQRKVDYAPLVKTPDGYAKAEVRMLLLWNAAQARLETVGTLVRMSKGRMMGTRFNKDRTWVGSTLAYHQRL</sequence>
<protein>
    <recommendedName>
        <fullName evidence="3">Glutathionylspermidine synthase pre-ATP-grasp-like domain-containing protein</fullName>
    </recommendedName>
</protein>
<evidence type="ECO:0008006" key="3">
    <source>
        <dbReference type="Google" id="ProtNLM"/>
    </source>
</evidence>
<dbReference type="SUPFAM" id="SSF56059">
    <property type="entry name" value="Glutathione synthetase ATP-binding domain-like"/>
    <property type="match status" value="1"/>
</dbReference>
<evidence type="ECO:0000313" key="1">
    <source>
        <dbReference type="EMBL" id="PJF35285.1"/>
    </source>
</evidence>
<proteinExistence type="predicted"/>
<comment type="caution">
    <text evidence="1">The sequence shown here is derived from an EMBL/GenBank/DDBJ whole genome shotgun (WGS) entry which is preliminary data.</text>
</comment>
<organism evidence="1 2">
    <name type="scientific">Candidatus Thermofonsia Clade 1 bacterium</name>
    <dbReference type="NCBI Taxonomy" id="2364210"/>
    <lineage>
        <taxon>Bacteria</taxon>
        <taxon>Bacillati</taxon>
        <taxon>Chloroflexota</taxon>
        <taxon>Candidatus Thermofontia</taxon>
        <taxon>Candidatus Thermofonsia Clade 1</taxon>
    </lineage>
</organism>
<name>A0A2M8PCK3_9CHLR</name>
<accession>A0A2M8PCK3</accession>
<dbReference type="EMBL" id="PGTM01000178">
    <property type="protein sequence ID" value="PJF35285.1"/>
    <property type="molecule type" value="Genomic_DNA"/>
</dbReference>
<gene>
    <name evidence="1" type="ORF">CUN49_11320</name>
</gene>